<keyword evidence="1" id="KW-0808">Transferase</keyword>
<evidence type="ECO:0000313" key="1">
    <source>
        <dbReference type="EMBL" id="VEA70431.1"/>
    </source>
</evidence>
<reference evidence="1 2" key="1">
    <citation type="submission" date="2018-12" db="EMBL/GenBank/DDBJ databases">
        <authorList>
            <consortium name="Pathogen Informatics"/>
        </authorList>
    </citation>
    <scope>NUCLEOTIDE SEQUENCE [LARGE SCALE GENOMIC DNA]</scope>
    <source>
        <strain evidence="1 2">NCTC9419</strain>
    </source>
</reference>
<protein>
    <submittedName>
        <fullName evidence="1">Ribulokinase</fullName>
    </submittedName>
</protein>
<dbReference type="InterPro" id="IPR043129">
    <property type="entry name" value="ATPase_NBD"/>
</dbReference>
<dbReference type="AlphaFoldDB" id="A0A3S4GIR1"/>
<proteinExistence type="predicted"/>
<evidence type="ECO:0000313" key="2">
    <source>
        <dbReference type="Proteomes" id="UP000271603"/>
    </source>
</evidence>
<sequence length="65" mass="7279">MLLGSAILAAVAGGQRASVTDAMQAMTARECEYSPNAAYTSLHRRRYQAFQLLQQTAKNIREERY</sequence>
<accession>A0A3S4GIR1</accession>
<organism evidence="1 2">
    <name type="scientific">Serratia rubidaea</name>
    <name type="common">Serratia marinorubra</name>
    <dbReference type="NCBI Taxonomy" id="61652"/>
    <lineage>
        <taxon>Bacteria</taxon>
        <taxon>Pseudomonadati</taxon>
        <taxon>Pseudomonadota</taxon>
        <taxon>Gammaproteobacteria</taxon>
        <taxon>Enterobacterales</taxon>
        <taxon>Yersiniaceae</taxon>
        <taxon>Serratia</taxon>
    </lineage>
</organism>
<dbReference type="SUPFAM" id="SSF53067">
    <property type="entry name" value="Actin-like ATPase domain"/>
    <property type="match status" value="1"/>
</dbReference>
<dbReference type="GO" id="GO:0016301">
    <property type="term" value="F:kinase activity"/>
    <property type="evidence" value="ECO:0007669"/>
    <property type="project" value="UniProtKB-KW"/>
</dbReference>
<dbReference type="Proteomes" id="UP000271603">
    <property type="component" value="Chromosome"/>
</dbReference>
<dbReference type="Gene3D" id="3.30.420.40">
    <property type="match status" value="1"/>
</dbReference>
<gene>
    <name evidence="1" type="ORF">NCTC9419_01929</name>
</gene>
<keyword evidence="1" id="KW-0418">Kinase</keyword>
<dbReference type="EMBL" id="LR134155">
    <property type="protein sequence ID" value="VEA70431.1"/>
    <property type="molecule type" value="Genomic_DNA"/>
</dbReference>
<name>A0A3S4GIR1_SERRU</name>